<feature type="compositionally biased region" description="Low complexity" evidence="5">
    <location>
        <begin position="44"/>
        <end position="65"/>
    </location>
</feature>
<organism evidence="6 7">
    <name type="scientific">Ceratopteris richardii</name>
    <name type="common">Triangle waterfern</name>
    <dbReference type="NCBI Taxonomy" id="49495"/>
    <lineage>
        <taxon>Eukaryota</taxon>
        <taxon>Viridiplantae</taxon>
        <taxon>Streptophyta</taxon>
        <taxon>Embryophyta</taxon>
        <taxon>Tracheophyta</taxon>
        <taxon>Polypodiopsida</taxon>
        <taxon>Polypodiidae</taxon>
        <taxon>Polypodiales</taxon>
        <taxon>Pteridineae</taxon>
        <taxon>Pteridaceae</taxon>
        <taxon>Parkerioideae</taxon>
        <taxon>Ceratopteris</taxon>
    </lineage>
</organism>
<evidence type="ECO:0008006" key="8">
    <source>
        <dbReference type="Google" id="ProtNLM"/>
    </source>
</evidence>
<keyword evidence="7" id="KW-1185">Reference proteome</keyword>
<dbReference type="GO" id="GO:0005524">
    <property type="term" value="F:ATP binding"/>
    <property type="evidence" value="ECO:0007669"/>
    <property type="project" value="InterPro"/>
</dbReference>
<comment type="caution">
    <text evidence="6">The sequence shown here is derived from an EMBL/GenBank/DDBJ whole genome shotgun (WGS) entry which is preliminary data.</text>
</comment>
<evidence type="ECO:0000313" key="6">
    <source>
        <dbReference type="EMBL" id="KAH7300630.1"/>
    </source>
</evidence>
<evidence type="ECO:0000256" key="5">
    <source>
        <dbReference type="SAM" id="MobiDB-lite"/>
    </source>
</evidence>
<evidence type="ECO:0000256" key="1">
    <source>
        <dbReference type="ARBA" id="ARBA00022527"/>
    </source>
</evidence>
<keyword evidence="1" id="KW-0723">Serine/threonine-protein kinase</keyword>
<dbReference type="OMA" id="THADSSM"/>
<reference evidence="6" key="1">
    <citation type="submission" date="2021-08" db="EMBL/GenBank/DDBJ databases">
        <title>WGS assembly of Ceratopteris richardii.</title>
        <authorList>
            <person name="Marchant D.B."/>
            <person name="Chen G."/>
            <person name="Jenkins J."/>
            <person name="Shu S."/>
            <person name="Leebens-Mack J."/>
            <person name="Grimwood J."/>
            <person name="Schmutz J."/>
            <person name="Soltis P."/>
            <person name="Soltis D."/>
            <person name="Chen Z.-H."/>
        </authorList>
    </citation>
    <scope>NUCLEOTIDE SEQUENCE</scope>
    <source>
        <strain evidence="6">Whitten #5841</strain>
        <tissue evidence="6">Leaf</tissue>
    </source>
</reference>
<gene>
    <name evidence="6" type="ORF">KP509_24G072000</name>
</gene>
<dbReference type="HAMAP" id="MF_00921">
    <property type="entry name" value="PDRP"/>
    <property type="match status" value="1"/>
</dbReference>
<evidence type="ECO:0000256" key="4">
    <source>
        <dbReference type="ARBA" id="ARBA00022777"/>
    </source>
</evidence>
<dbReference type="InterPro" id="IPR026565">
    <property type="entry name" value="PPDK_reg"/>
</dbReference>
<feature type="region of interest" description="Disordered" evidence="5">
    <location>
        <begin position="87"/>
        <end position="124"/>
    </location>
</feature>
<evidence type="ECO:0000313" key="7">
    <source>
        <dbReference type="Proteomes" id="UP000825935"/>
    </source>
</evidence>
<accession>A0A8T2RWA8</accession>
<dbReference type="InterPro" id="IPR005177">
    <property type="entry name" value="Kinase-pyrophosphorylase"/>
</dbReference>
<dbReference type="AlphaFoldDB" id="A0A8T2RWA8"/>
<dbReference type="Proteomes" id="UP000825935">
    <property type="component" value="Chromosome 24"/>
</dbReference>
<dbReference type="NCBIfam" id="NF003742">
    <property type="entry name" value="PRK05339.1"/>
    <property type="match status" value="1"/>
</dbReference>
<keyword evidence="4" id="KW-0418">Kinase</keyword>
<keyword evidence="3" id="KW-0547">Nucleotide-binding</keyword>
<dbReference type="Pfam" id="PF03618">
    <property type="entry name" value="Kinase-PPPase"/>
    <property type="match status" value="1"/>
</dbReference>
<dbReference type="EMBL" id="CM035429">
    <property type="protein sequence ID" value="KAH7300629.1"/>
    <property type="molecule type" value="Genomic_DNA"/>
</dbReference>
<evidence type="ECO:0000256" key="3">
    <source>
        <dbReference type="ARBA" id="ARBA00022741"/>
    </source>
</evidence>
<dbReference type="PANTHER" id="PTHR31756:SF3">
    <property type="entry name" value="PYRUVATE, PHOSPHATE DIKINASE REGULATORY PROTEIN 1, CHLOROPLASTIC"/>
    <property type="match status" value="1"/>
</dbReference>
<name>A0A8T2RWA8_CERRI</name>
<evidence type="ECO:0000256" key="2">
    <source>
        <dbReference type="ARBA" id="ARBA00022679"/>
    </source>
</evidence>
<keyword evidence="2" id="KW-0808">Transferase</keyword>
<proteinExistence type="inferred from homology"/>
<dbReference type="PANTHER" id="PTHR31756">
    <property type="entry name" value="PYRUVATE, PHOSPHATE DIKINASE REGULATORY PROTEIN 1, CHLOROPLASTIC"/>
    <property type="match status" value="1"/>
</dbReference>
<dbReference type="EMBL" id="CM035429">
    <property type="protein sequence ID" value="KAH7300630.1"/>
    <property type="molecule type" value="Genomic_DNA"/>
</dbReference>
<dbReference type="GO" id="GO:0004674">
    <property type="term" value="F:protein serine/threonine kinase activity"/>
    <property type="evidence" value="ECO:0007669"/>
    <property type="project" value="UniProtKB-KW"/>
</dbReference>
<dbReference type="OrthoDB" id="416832at2759"/>
<protein>
    <recommendedName>
        <fullName evidence="8">Pyruvate, phosphate dikinase regulatory protein, chloroplastic</fullName>
    </recommendedName>
</protein>
<feature type="region of interest" description="Disordered" evidence="5">
    <location>
        <begin position="34"/>
        <end position="73"/>
    </location>
</feature>
<sequence>MEAVSLLGGFHSCAFPHVYSVSGRRAVRHRATFATSIMPETEQASPTPSPSFAPEESAEAASNSSNRRDWNLKGSSQLTRWARARRIRSGKLAGRNSPPEGSYVNGKSSFPEKTDDGIGAQILDHDDKGNASPLFPEKENVIYLVSDGTGWTVEHSVHAALGQFEHCLADQGCSVNTHLFSEVSDVERLVEIVRDAGKERAILVYTLADPVMAETAKKACQLHGVSHLDMLGPITELLGSHLGVAPIGLPRGAPGRKTVLSKEYFKRIEAVEYTIKQDDGALPKNLHKADVVLVGVSRTSKTPLSTYMAQKGYKVANVPLVLGVDPPKELFEMDQNKIYALTINPNYLQAIRFARYKSLGVSSPTAYSDLDHIKKELDYTSKLFSQNPKWPVIEVTGKAIEETAAVILRIYHDREQKYVMPRISRRY</sequence>